<organism evidence="3 4">
    <name type="scientific">Polymorphobacter multimanifer</name>
    <dbReference type="NCBI Taxonomy" id="1070431"/>
    <lineage>
        <taxon>Bacteria</taxon>
        <taxon>Pseudomonadati</taxon>
        <taxon>Pseudomonadota</taxon>
        <taxon>Alphaproteobacteria</taxon>
        <taxon>Sphingomonadales</taxon>
        <taxon>Sphingosinicellaceae</taxon>
        <taxon>Polymorphobacter</taxon>
    </lineage>
</organism>
<evidence type="ECO:0000313" key="4">
    <source>
        <dbReference type="Proteomes" id="UP000538147"/>
    </source>
</evidence>
<dbReference type="Proteomes" id="UP000538147">
    <property type="component" value="Unassembled WGS sequence"/>
</dbReference>
<dbReference type="RefSeq" id="WP_184194760.1">
    <property type="nucleotide sequence ID" value="NZ_JACIIV010000003.1"/>
</dbReference>
<evidence type="ECO:0000256" key="1">
    <source>
        <dbReference type="SAM" id="SignalP"/>
    </source>
</evidence>
<comment type="caution">
    <text evidence="3">The sequence shown here is derived from an EMBL/GenBank/DDBJ whole genome shotgun (WGS) entry which is preliminary data.</text>
</comment>
<feature type="chain" id="PRO_5032553832" evidence="1">
    <location>
        <begin position="18"/>
        <end position="423"/>
    </location>
</feature>
<dbReference type="InterPro" id="IPR050789">
    <property type="entry name" value="Diverse_Enzym_Activities"/>
</dbReference>
<dbReference type="PANTHER" id="PTHR43283">
    <property type="entry name" value="BETA-LACTAMASE-RELATED"/>
    <property type="match status" value="1"/>
</dbReference>
<feature type="signal peptide" evidence="1">
    <location>
        <begin position="1"/>
        <end position="17"/>
    </location>
</feature>
<dbReference type="PANTHER" id="PTHR43283:SF3">
    <property type="entry name" value="BETA-LACTAMASE FAMILY PROTEIN (AFU_ORTHOLOGUE AFUA_5G07500)"/>
    <property type="match status" value="1"/>
</dbReference>
<dbReference type="Pfam" id="PF00144">
    <property type="entry name" value="Beta-lactamase"/>
    <property type="match status" value="1"/>
</dbReference>
<dbReference type="EMBL" id="JACIIV010000003">
    <property type="protein sequence ID" value="MBB6226299.1"/>
    <property type="molecule type" value="Genomic_DNA"/>
</dbReference>
<gene>
    <name evidence="3" type="ORF">FHS79_000453</name>
</gene>
<keyword evidence="1" id="KW-0732">Signal</keyword>
<feature type="domain" description="Beta-lactamase-related" evidence="2">
    <location>
        <begin position="29"/>
        <end position="394"/>
    </location>
</feature>
<name>A0A841L0E6_9SPHN</name>
<keyword evidence="4" id="KW-1185">Reference proteome</keyword>
<dbReference type="AlphaFoldDB" id="A0A841L0E6"/>
<dbReference type="InterPro" id="IPR001466">
    <property type="entry name" value="Beta-lactam-related"/>
</dbReference>
<accession>A0A841L0E6</accession>
<dbReference type="SUPFAM" id="SSF56601">
    <property type="entry name" value="beta-lactamase/transpeptidase-like"/>
    <property type="match status" value="1"/>
</dbReference>
<protein>
    <submittedName>
        <fullName evidence="3">CubicO group peptidase (Beta-lactamase class C family)</fullName>
    </submittedName>
</protein>
<proteinExistence type="predicted"/>
<evidence type="ECO:0000313" key="3">
    <source>
        <dbReference type="EMBL" id="MBB6226299.1"/>
    </source>
</evidence>
<sequence length="423" mass="44254">MKVATLLLLFLAAPAAATDLAEIVAGQTPATAGLSGLAAVVADRERVVRAEAHGEAEIGGRALRPDTPMRVASISKLVVAIGAWRLVEAGTLDLDADVSAVLGWRLRHPRFADRPVTLRQLLSHSSGIVDGPGYAFPLEATLRDPLVPAHWGPGAPGQRFEYANLNYGVIASVMEAATGERFDRLMTRLVLAPLGLDAGYNWQGASDAAVAQAAVLYRRGRTPGGWEAGAPWLAQVDDMKGVRPACPVRSDARSGAGCDLAAYRPGANGTIFSPQGGLRISVLGLAKIGRLLLRGGEVDGVRLLEPGTVAAMKAPVWREGQGVPGDTYKGQMLCYAAGPQCLSGRAGATDQPVAGAHWWGHLGEAYGLLAGLWIDEAKGRVIVYALTGSAEDPFSVAHDGSSFSAVEDMVMQELASTGEDNEP</sequence>
<reference evidence="3 4" key="1">
    <citation type="submission" date="2020-08" db="EMBL/GenBank/DDBJ databases">
        <title>Genomic Encyclopedia of Type Strains, Phase IV (KMG-IV): sequencing the most valuable type-strain genomes for metagenomic binning, comparative biology and taxonomic classification.</title>
        <authorList>
            <person name="Goeker M."/>
        </authorList>
    </citation>
    <scope>NUCLEOTIDE SEQUENCE [LARGE SCALE GENOMIC DNA]</scope>
    <source>
        <strain evidence="3 4">DSM 102189</strain>
    </source>
</reference>
<dbReference type="InterPro" id="IPR012338">
    <property type="entry name" value="Beta-lactam/transpept-like"/>
</dbReference>
<dbReference type="Gene3D" id="3.40.710.10">
    <property type="entry name" value="DD-peptidase/beta-lactamase superfamily"/>
    <property type="match status" value="1"/>
</dbReference>
<evidence type="ECO:0000259" key="2">
    <source>
        <dbReference type="Pfam" id="PF00144"/>
    </source>
</evidence>